<name>A0A5B7G875_PORTR</name>
<sequence>MVGTLLPTVKGMCGKPQLRPASGSFNLRGRDQSSYARFVLNPSLINSVTRPWPFCDLAPSWRSFFMGRGGTDTTEMPQAATWVLSFAPATPAYGIATTTQYSPNPAFTPATGRQLLPTTLYQRPPPPLPSPGGATVGVSPATFEAWATSVEDYSNICGWVPPVAAPYVRLLCTAEAVTRHMLPHNPAGPTSLRPTGQGKHRQEVSRRGHKRCTACGD</sequence>
<reference evidence="2 3" key="1">
    <citation type="submission" date="2019-05" db="EMBL/GenBank/DDBJ databases">
        <title>Another draft genome of Portunus trituberculatus and its Hox gene families provides insights of decapod evolution.</title>
        <authorList>
            <person name="Jeong J.-H."/>
            <person name="Song I."/>
            <person name="Kim S."/>
            <person name="Choi T."/>
            <person name="Kim D."/>
            <person name="Ryu S."/>
            <person name="Kim W."/>
        </authorList>
    </citation>
    <scope>NUCLEOTIDE SEQUENCE [LARGE SCALE GENOMIC DNA]</scope>
    <source>
        <tissue evidence="2">Muscle</tissue>
    </source>
</reference>
<proteinExistence type="predicted"/>
<organism evidence="2 3">
    <name type="scientific">Portunus trituberculatus</name>
    <name type="common">Swimming crab</name>
    <name type="synonym">Neptunus trituberculatus</name>
    <dbReference type="NCBI Taxonomy" id="210409"/>
    <lineage>
        <taxon>Eukaryota</taxon>
        <taxon>Metazoa</taxon>
        <taxon>Ecdysozoa</taxon>
        <taxon>Arthropoda</taxon>
        <taxon>Crustacea</taxon>
        <taxon>Multicrustacea</taxon>
        <taxon>Malacostraca</taxon>
        <taxon>Eumalacostraca</taxon>
        <taxon>Eucarida</taxon>
        <taxon>Decapoda</taxon>
        <taxon>Pleocyemata</taxon>
        <taxon>Brachyura</taxon>
        <taxon>Eubrachyura</taxon>
        <taxon>Portunoidea</taxon>
        <taxon>Portunidae</taxon>
        <taxon>Portuninae</taxon>
        <taxon>Portunus</taxon>
    </lineage>
</organism>
<dbReference type="AlphaFoldDB" id="A0A5B7G875"/>
<feature type="region of interest" description="Disordered" evidence="1">
    <location>
        <begin position="183"/>
        <end position="217"/>
    </location>
</feature>
<keyword evidence="3" id="KW-1185">Reference proteome</keyword>
<feature type="compositionally biased region" description="Basic residues" evidence="1">
    <location>
        <begin position="207"/>
        <end position="217"/>
    </location>
</feature>
<evidence type="ECO:0000256" key="1">
    <source>
        <dbReference type="SAM" id="MobiDB-lite"/>
    </source>
</evidence>
<gene>
    <name evidence="2" type="ORF">E2C01_047666</name>
</gene>
<protein>
    <submittedName>
        <fullName evidence="2">Uncharacterized protein</fullName>
    </submittedName>
</protein>
<evidence type="ECO:0000313" key="2">
    <source>
        <dbReference type="EMBL" id="MPC53767.1"/>
    </source>
</evidence>
<accession>A0A5B7G875</accession>
<dbReference type="Proteomes" id="UP000324222">
    <property type="component" value="Unassembled WGS sequence"/>
</dbReference>
<dbReference type="EMBL" id="VSRR010011865">
    <property type="protein sequence ID" value="MPC53767.1"/>
    <property type="molecule type" value="Genomic_DNA"/>
</dbReference>
<comment type="caution">
    <text evidence="2">The sequence shown here is derived from an EMBL/GenBank/DDBJ whole genome shotgun (WGS) entry which is preliminary data.</text>
</comment>
<evidence type="ECO:0000313" key="3">
    <source>
        <dbReference type="Proteomes" id="UP000324222"/>
    </source>
</evidence>